<protein>
    <submittedName>
        <fullName evidence="1">Uncharacterized protein</fullName>
    </submittedName>
</protein>
<dbReference type="EMBL" id="DVGA01000034">
    <property type="protein sequence ID" value="HIQ78226.1"/>
    <property type="molecule type" value="Genomic_DNA"/>
</dbReference>
<comment type="caution">
    <text evidence="1">The sequence shown here is derived from an EMBL/GenBank/DDBJ whole genome shotgun (WGS) entry which is preliminary data.</text>
</comment>
<reference evidence="1" key="2">
    <citation type="journal article" date="2021" name="PeerJ">
        <title>Extensive microbial diversity within the chicken gut microbiome revealed by metagenomics and culture.</title>
        <authorList>
            <person name="Gilroy R."/>
            <person name="Ravi A."/>
            <person name="Getino M."/>
            <person name="Pursley I."/>
            <person name="Horton D.L."/>
            <person name="Alikhan N.F."/>
            <person name="Baker D."/>
            <person name="Gharbi K."/>
            <person name="Hall N."/>
            <person name="Watson M."/>
            <person name="Adriaenssens E.M."/>
            <person name="Foster-Nyarko E."/>
            <person name="Jarju S."/>
            <person name="Secka A."/>
            <person name="Antonio M."/>
            <person name="Oren A."/>
            <person name="Chaudhuri R.R."/>
            <person name="La Ragione R."/>
            <person name="Hildebrand F."/>
            <person name="Pallen M.J."/>
        </authorList>
    </citation>
    <scope>NUCLEOTIDE SEQUENCE</scope>
    <source>
        <strain evidence="1">ChiBcolR7-354</strain>
    </source>
</reference>
<dbReference type="Proteomes" id="UP000824262">
    <property type="component" value="Unassembled WGS sequence"/>
</dbReference>
<gene>
    <name evidence="1" type="ORF">IAB77_03090</name>
</gene>
<reference evidence="1" key="1">
    <citation type="submission" date="2020-10" db="EMBL/GenBank/DDBJ databases">
        <authorList>
            <person name="Gilroy R."/>
        </authorList>
    </citation>
    <scope>NUCLEOTIDE SEQUENCE</scope>
    <source>
        <strain evidence="1">ChiBcolR7-354</strain>
    </source>
</reference>
<evidence type="ECO:0000313" key="1">
    <source>
        <dbReference type="EMBL" id="HIQ78226.1"/>
    </source>
</evidence>
<organism evidence="1 2">
    <name type="scientific">Candidatus Scatomorpha intestinavium</name>
    <dbReference type="NCBI Taxonomy" id="2840922"/>
    <lineage>
        <taxon>Bacteria</taxon>
        <taxon>Bacillati</taxon>
        <taxon>Bacillota</taxon>
        <taxon>Clostridia</taxon>
        <taxon>Eubacteriales</taxon>
        <taxon>Candidatus Scatomorpha</taxon>
    </lineage>
</organism>
<name>A0A9D0ZF38_9FIRM</name>
<evidence type="ECO:0000313" key="2">
    <source>
        <dbReference type="Proteomes" id="UP000824262"/>
    </source>
</evidence>
<proteinExistence type="predicted"/>
<sequence length="72" mass="8092">MAKYSFETTTVGEMLDTPEIMEIIQKNIPDVLEHPLLEVGRSFIFNDALPYIEDMVTEESLAAFKADLEALG</sequence>
<accession>A0A9D0ZF38</accession>
<dbReference type="AlphaFoldDB" id="A0A9D0ZF38"/>